<protein>
    <recommendedName>
        <fullName evidence="3">Cache domain-containing protein</fullName>
    </recommendedName>
</protein>
<proteinExistence type="predicted"/>
<dbReference type="Proteomes" id="UP000325003">
    <property type="component" value="Unassembled WGS sequence"/>
</dbReference>
<comment type="caution">
    <text evidence="1">The sequence shown here is derived from an EMBL/GenBank/DDBJ whole genome shotgun (WGS) entry which is preliminary data.</text>
</comment>
<reference evidence="1 2" key="2">
    <citation type="submission" date="2019-09" db="EMBL/GenBank/DDBJ databases">
        <authorList>
            <person name="Jin C."/>
        </authorList>
    </citation>
    <scope>NUCLEOTIDE SEQUENCE [LARGE SCALE GENOMIC DNA]</scope>
    <source>
        <strain evidence="1 2">BN130099</strain>
    </source>
</reference>
<sequence>MPQTAALAPEVAGVLDAVADMAAAAFEVVDQISALVQERFTAGEAPSRATLTGVGELCAGFVGTRDHPVRGAGYVAAVGYLADEPWWLEWFTQGEDGKSHRMVCQTDPDGVGFFDYEFLTWYVVPRDTGHRHVTGPYIDYLCTDDYNMTYTAPVLIDGKFAGVAGADIGVQTAETLLLPALRTAGRPLAVVNEQGRIVASNSGRHLCGDLVTDVDVPAAWASPARAGLHVVADLPLAVLELAR</sequence>
<dbReference type="CDD" id="cd12913">
    <property type="entry name" value="PDC1_MCP_like"/>
    <property type="match status" value="1"/>
</dbReference>
<gene>
    <name evidence="1" type="ORF">F0U44_21030</name>
</gene>
<dbReference type="Pfam" id="PF22673">
    <property type="entry name" value="MCP-like_PDC_1"/>
    <property type="match status" value="1"/>
</dbReference>
<evidence type="ECO:0008006" key="3">
    <source>
        <dbReference type="Google" id="ProtNLM"/>
    </source>
</evidence>
<dbReference type="Gene3D" id="3.30.450.20">
    <property type="entry name" value="PAS domain"/>
    <property type="match status" value="1"/>
</dbReference>
<dbReference type="RefSeq" id="WP_149730347.1">
    <property type="nucleotide sequence ID" value="NZ_VUJV01000009.1"/>
</dbReference>
<name>A0A5B1L489_9ACTN</name>
<keyword evidence="2" id="KW-1185">Reference proteome</keyword>
<evidence type="ECO:0000313" key="2">
    <source>
        <dbReference type="Proteomes" id="UP000325003"/>
    </source>
</evidence>
<dbReference type="EMBL" id="VUJV01000009">
    <property type="protein sequence ID" value="KAA1415473.1"/>
    <property type="molecule type" value="Genomic_DNA"/>
</dbReference>
<evidence type="ECO:0000313" key="1">
    <source>
        <dbReference type="EMBL" id="KAA1415473.1"/>
    </source>
</evidence>
<accession>A0A5B1L489</accession>
<reference evidence="1 2" key="1">
    <citation type="submission" date="2019-09" db="EMBL/GenBank/DDBJ databases">
        <title>Nocardioides panacisoli sp. nov., isolated from the soil of a ginseng field.</title>
        <authorList>
            <person name="Cho C."/>
        </authorList>
    </citation>
    <scope>NUCLEOTIDE SEQUENCE [LARGE SCALE GENOMIC DNA]</scope>
    <source>
        <strain evidence="1 2">BN130099</strain>
    </source>
</reference>
<dbReference type="AlphaFoldDB" id="A0A5B1L489"/>
<organism evidence="1 2">
    <name type="scientific">Nocardioides humilatus</name>
    <dbReference type="NCBI Taxonomy" id="2607660"/>
    <lineage>
        <taxon>Bacteria</taxon>
        <taxon>Bacillati</taxon>
        <taxon>Actinomycetota</taxon>
        <taxon>Actinomycetes</taxon>
        <taxon>Propionibacteriales</taxon>
        <taxon>Nocardioidaceae</taxon>
        <taxon>Nocardioides</taxon>
    </lineage>
</organism>